<dbReference type="AlphaFoldDB" id="G2YIE9"/>
<name>G2YIE9_BOTF4</name>
<evidence type="ECO:0000313" key="1">
    <source>
        <dbReference type="EMBL" id="CCD51486.1"/>
    </source>
</evidence>
<dbReference type="Proteomes" id="UP000008177">
    <property type="component" value="Unplaced contigs"/>
</dbReference>
<dbReference type="HOGENOM" id="CLU_2793713_0_0_1"/>
<dbReference type="InParanoid" id="G2YIE9"/>
<evidence type="ECO:0000313" key="2">
    <source>
        <dbReference type="Proteomes" id="UP000008177"/>
    </source>
</evidence>
<organism evidence="1 2">
    <name type="scientific">Botryotinia fuckeliana (strain T4)</name>
    <name type="common">Noble rot fungus</name>
    <name type="synonym">Botrytis cinerea</name>
    <dbReference type="NCBI Taxonomy" id="999810"/>
    <lineage>
        <taxon>Eukaryota</taxon>
        <taxon>Fungi</taxon>
        <taxon>Dikarya</taxon>
        <taxon>Ascomycota</taxon>
        <taxon>Pezizomycotina</taxon>
        <taxon>Leotiomycetes</taxon>
        <taxon>Helotiales</taxon>
        <taxon>Sclerotiniaceae</taxon>
        <taxon>Botrytis</taxon>
    </lineage>
</organism>
<gene>
    <name evidence="1" type="ORF">BofuT4_uP017920.1</name>
</gene>
<proteinExistence type="predicted"/>
<dbReference type="EMBL" id="FQ790337">
    <property type="protein sequence ID" value="CCD51486.1"/>
    <property type="molecule type" value="Genomic_DNA"/>
</dbReference>
<protein>
    <submittedName>
        <fullName evidence="1">Uncharacterized protein</fullName>
    </submittedName>
</protein>
<accession>G2YIE9</accession>
<sequence>MPEMQDARTYTWIPKSCPLYAPDDAAYWYHSHDHFFSAPSEHIAPSFPTPIRAITARPNYESPLRKKR</sequence>
<reference evidence="2" key="1">
    <citation type="journal article" date="2011" name="PLoS Genet.">
        <title>Genomic analysis of the necrotrophic fungal pathogens Sclerotinia sclerotiorum and Botrytis cinerea.</title>
        <authorList>
            <person name="Amselem J."/>
            <person name="Cuomo C.A."/>
            <person name="van Kan J.A."/>
            <person name="Viaud M."/>
            <person name="Benito E.P."/>
            <person name="Couloux A."/>
            <person name="Coutinho P.M."/>
            <person name="de Vries R.P."/>
            <person name="Dyer P.S."/>
            <person name="Fillinger S."/>
            <person name="Fournier E."/>
            <person name="Gout L."/>
            <person name="Hahn M."/>
            <person name="Kohn L."/>
            <person name="Lapalu N."/>
            <person name="Plummer K.M."/>
            <person name="Pradier J.M."/>
            <person name="Quevillon E."/>
            <person name="Sharon A."/>
            <person name="Simon A."/>
            <person name="ten Have A."/>
            <person name="Tudzynski B."/>
            <person name="Tudzynski P."/>
            <person name="Wincker P."/>
            <person name="Andrew M."/>
            <person name="Anthouard V."/>
            <person name="Beever R.E."/>
            <person name="Beffa R."/>
            <person name="Benoit I."/>
            <person name="Bouzid O."/>
            <person name="Brault B."/>
            <person name="Chen Z."/>
            <person name="Choquer M."/>
            <person name="Collemare J."/>
            <person name="Cotton P."/>
            <person name="Danchin E.G."/>
            <person name="Da Silva C."/>
            <person name="Gautier A."/>
            <person name="Giraud C."/>
            <person name="Giraud T."/>
            <person name="Gonzalez C."/>
            <person name="Grossetete S."/>
            <person name="Guldener U."/>
            <person name="Henrissat B."/>
            <person name="Howlett B.J."/>
            <person name="Kodira C."/>
            <person name="Kretschmer M."/>
            <person name="Lappartient A."/>
            <person name="Leroch M."/>
            <person name="Levis C."/>
            <person name="Mauceli E."/>
            <person name="Neuveglise C."/>
            <person name="Oeser B."/>
            <person name="Pearson M."/>
            <person name="Poulain J."/>
            <person name="Poussereau N."/>
            <person name="Quesneville H."/>
            <person name="Rascle C."/>
            <person name="Schumacher J."/>
            <person name="Segurens B."/>
            <person name="Sexton A."/>
            <person name="Silva E."/>
            <person name="Sirven C."/>
            <person name="Soanes D.M."/>
            <person name="Talbot N.J."/>
            <person name="Templeton M."/>
            <person name="Yandava C."/>
            <person name="Yarden O."/>
            <person name="Zeng Q."/>
            <person name="Rollins J.A."/>
            <person name="Lebrun M.H."/>
            <person name="Dickman M."/>
        </authorList>
    </citation>
    <scope>NUCLEOTIDE SEQUENCE [LARGE SCALE GENOMIC DNA]</scope>
    <source>
        <strain evidence="2">T4</strain>
    </source>
</reference>